<dbReference type="EMBL" id="WHSC02000013">
    <property type="protein sequence ID" value="MDO6124458.1"/>
    <property type="molecule type" value="Genomic_DNA"/>
</dbReference>
<reference evidence="1" key="1">
    <citation type="submission" date="2022-04" db="EMBL/GenBank/DDBJ databases">
        <title>Shinella lacus sp. nov., a novel member of the genus Shinella from water.</title>
        <authorList>
            <person name="Deng Y."/>
        </authorList>
    </citation>
    <scope>NUCLEOTIDE SEQUENCE</scope>
    <source>
        <strain evidence="1">JCM 31239</strain>
    </source>
</reference>
<dbReference type="Proteomes" id="UP001177080">
    <property type="component" value="Unassembled WGS sequence"/>
</dbReference>
<gene>
    <name evidence="1" type="ORF">GB928_025005</name>
</gene>
<proteinExistence type="predicted"/>
<keyword evidence="2" id="KW-1185">Reference proteome</keyword>
<organism evidence="1 2">
    <name type="scientific">Shinella curvata</name>
    <dbReference type="NCBI Taxonomy" id="1817964"/>
    <lineage>
        <taxon>Bacteria</taxon>
        <taxon>Pseudomonadati</taxon>
        <taxon>Pseudomonadota</taxon>
        <taxon>Alphaproteobacteria</taxon>
        <taxon>Hyphomicrobiales</taxon>
        <taxon>Rhizobiaceae</taxon>
        <taxon>Shinella</taxon>
    </lineage>
</organism>
<accession>A0ABT8XM21</accession>
<dbReference type="RefSeq" id="WP_244763633.1">
    <property type="nucleotide sequence ID" value="NZ_JALJCJ010000008.1"/>
</dbReference>
<evidence type="ECO:0000313" key="2">
    <source>
        <dbReference type="Proteomes" id="UP001177080"/>
    </source>
</evidence>
<comment type="caution">
    <text evidence="1">The sequence shown here is derived from an EMBL/GenBank/DDBJ whole genome shotgun (WGS) entry which is preliminary data.</text>
</comment>
<name>A0ABT8XM21_9HYPH</name>
<evidence type="ECO:0000313" key="1">
    <source>
        <dbReference type="EMBL" id="MDO6124458.1"/>
    </source>
</evidence>
<sequence length="48" mass="5050">MTMLNGTAADLAVSFTYGPDGSRVKKASMVVTTLYPDASVKRDPATDV</sequence>
<protein>
    <submittedName>
        <fullName evidence="1">Uncharacterized protein</fullName>
    </submittedName>
</protein>